<name>A0AAN8P244_9PEZI</name>
<dbReference type="GO" id="GO:0016787">
    <property type="term" value="F:hydrolase activity"/>
    <property type="evidence" value="ECO:0007669"/>
    <property type="project" value="UniProtKB-KW"/>
</dbReference>
<evidence type="ECO:0000256" key="5">
    <source>
        <dbReference type="SAM" id="MobiDB-lite"/>
    </source>
</evidence>
<evidence type="ECO:0000259" key="6">
    <source>
        <dbReference type="PROSITE" id="PS51192"/>
    </source>
</evidence>
<dbReference type="PANTHER" id="PTHR44533:SF4">
    <property type="entry name" value="DEAD_H RNA HELICASE, PUTATIVE-RELATED"/>
    <property type="match status" value="1"/>
</dbReference>
<dbReference type="FunFam" id="3.40.50.300:FF:001039">
    <property type="entry name" value="ATP-dependent RNA helicase DDX60"/>
    <property type="match status" value="1"/>
</dbReference>
<dbReference type="GO" id="GO:0004386">
    <property type="term" value="F:helicase activity"/>
    <property type="evidence" value="ECO:0007669"/>
    <property type="project" value="UniProtKB-KW"/>
</dbReference>
<feature type="region of interest" description="Disordered" evidence="5">
    <location>
        <begin position="1073"/>
        <end position="1123"/>
    </location>
</feature>
<dbReference type="GO" id="GO:0003676">
    <property type="term" value="F:nucleic acid binding"/>
    <property type="evidence" value="ECO:0007669"/>
    <property type="project" value="InterPro"/>
</dbReference>
<evidence type="ECO:0000313" key="8">
    <source>
        <dbReference type="Proteomes" id="UP001313282"/>
    </source>
</evidence>
<protein>
    <recommendedName>
        <fullName evidence="6">Helicase ATP-binding domain-containing protein</fullName>
    </recommendedName>
</protein>
<feature type="region of interest" description="Disordered" evidence="5">
    <location>
        <begin position="527"/>
        <end position="554"/>
    </location>
</feature>
<accession>A0AAN8P244</accession>
<evidence type="ECO:0000256" key="1">
    <source>
        <dbReference type="ARBA" id="ARBA00022741"/>
    </source>
</evidence>
<dbReference type="SMART" id="SM00487">
    <property type="entry name" value="DEXDc"/>
    <property type="match status" value="1"/>
</dbReference>
<dbReference type="InterPro" id="IPR055124">
    <property type="entry name" value="PIN-like_DDX60"/>
</dbReference>
<organism evidence="7 8">
    <name type="scientific">Orbilia javanica</name>
    <dbReference type="NCBI Taxonomy" id="47235"/>
    <lineage>
        <taxon>Eukaryota</taxon>
        <taxon>Fungi</taxon>
        <taxon>Dikarya</taxon>
        <taxon>Ascomycota</taxon>
        <taxon>Pezizomycotina</taxon>
        <taxon>Orbiliomycetes</taxon>
        <taxon>Orbiliales</taxon>
        <taxon>Orbiliaceae</taxon>
        <taxon>Orbilia</taxon>
    </lineage>
</organism>
<dbReference type="Proteomes" id="UP001313282">
    <property type="component" value="Unassembled WGS sequence"/>
</dbReference>
<dbReference type="SUPFAM" id="SSF52540">
    <property type="entry name" value="P-loop containing nucleoside triphosphate hydrolases"/>
    <property type="match status" value="2"/>
</dbReference>
<feature type="region of interest" description="Disordered" evidence="5">
    <location>
        <begin position="1198"/>
        <end position="1237"/>
    </location>
</feature>
<evidence type="ECO:0000313" key="7">
    <source>
        <dbReference type="EMBL" id="KAK6356695.1"/>
    </source>
</evidence>
<feature type="compositionally biased region" description="Basic and acidic residues" evidence="5">
    <location>
        <begin position="1216"/>
        <end position="1237"/>
    </location>
</feature>
<keyword evidence="4" id="KW-0067">ATP-binding</keyword>
<dbReference type="EMBL" id="JAVHNR010000001">
    <property type="protein sequence ID" value="KAK6356695.1"/>
    <property type="molecule type" value="Genomic_DNA"/>
</dbReference>
<keyword evidence="3" id="KW-0347">Helicase</keyword>
<dbReference type="CDD" id="cd18025">
    <property type="entry name" value="DEXHc_DDX60"/>
    <property type="match status" value="1"/>
</dbReference>
<feature type="domain" description="Helicase ATP-binding" evidence="6">
    <location>
        <begin position="762"/>
        <end position="932"/>
    </location>
</feature>
<dbReference type="GO" id="GO:0005737">
    <property type="term" value="C:cytoplasm"/>
    <property type="evidence" value="ECO:0007669"/>
    <property type="project" value="TreeGrafter"/>
</dbReference>
<evidence type="ECO:0000256" key="3">
    <source>
        <dbReference type="ARBA" id="ARBA00022806"/>
    </source>
</evidence>
<dbReference type="GO" id="GO:0005524">
    <property type="term" value="F:ATP binding"/>
    <property type="evidence" value="ECO:0007669"/>
    <property type="project" value="UniProtKB-KW"/>
</dbReference>
<comment type="caution">
    <text evidence="7">The sequence shown here is derived from an EMBL/GenBank/DDBJ whole genome shotgun (WGS) entry which is preliminary data.</text>
</comment>
<dbReference type="Pfam" id="PF00270">
    <property type="entry name" value="DEAD"/>
    <property type="match status" value="1"/>
</dbReference>
<gene>
    <name evidence="7" type="ORF">TWF718_001037</name>
</gene>
<dbReference type="InterPro" id="IPR011545">
    <property type="entry name" value="DEAD/DEAH_box_helicase_dom"/>
</dbReference>
<dbReference type="InterPro" id="IPR014001">
    <property type="entry name" value="Helicase_ATP-bd"/>
</dbReference>
<evidence type="ECO:0000256" key="2">
    <source>
        <dbReference type="ARBA" id="ARBA00022801"/>
    </source>
</evidence>
<dbReference type="InterPro" id="IPR027417">
    <property type="entry name" value="P-loop_NTPase"/>
</dbReference>
<dbReference type="Pfam" id="PF23002">
    <property type="entry name" value="PIN-like_DDX60"/>
    <property type="match status" value="1"/>
</dbReference>
<evidence type="ECO:0000256" key="4">
    <source>
        <dbReference type="ARBA" id="ARBA00022840"/>
    </source>
</evidence>
<dbReference type="PANTHER" id="PTHR44533">
    <property type="entry name" value="DEAD/H RNA HELICASE, PUTATIVE-RELATED"/>
    <property type="match status" value="1"/>
</dbReference>
<dbReference type="Gene3D" id="3.40.50.300">
    <property type="entry name" value="P-loop containing nucleotide triphosphate hydrolases"/>
    <property type="match status" value="2"/>
</dbReference>
<dbReference type="InterPro" id="IPR052431">
    <property type="entry name" value="SKI2_subfamily_helicases"/>
</dbReference>
<reference evidence="7 8" key="1">
    <citation type="submission" date="2019-10" db="EMBL/GenBank/DDBJ databases">
        <authorList>
            <person name="Palmer J.M."/>
        </authorList>
    </citation>
    <scope>NUCLEOTIDE SEQUENCE [LARGE SCALE GENOMIC DNA]</scope>
    <source>
        <strain evidence="7 8">TWF718</strain>
    </source>
</reference>
<sequence length="1327" mass="150344">MSTLGTTYDHLERASEWYGTLRPLRLDLVGDYAGQELFFIEGDSLCRHVFDDTRISVHDGPQMVSAIYALERFLSNLRRRGCNFHVVFFESHKHLCFNQPRTNLNQAWRSILVREAAIQHLKESLQPDNPVKIFHYSSLYDLGFENYLQEWKPYFALAHDIQSSTTRNQKRRLMQSGILWKLLSQGYNVALLDKVEFKDSKIMTLVVEGTGLGLFNPNFTEKCKRELSLVAAALSDECGSKSNPVKVDIVEEAIKLIKSPHELLILKIIASLSKNTSKESPEVLKAFTVGLLRSTLLIQALSLEHRCLPGVQFDEATSEKINCFVDGLCRYLAIFISEGHLANIQQVYPRQGINFCDLIDVRLFKHCLANPSFAGEKIAGDLQRFVEAYNIQSDTTLCSTDVESINGVIVPKPSEEPARISVLPFQHKSFDHHLAVIKLDIDNTVFEEPRLLHRVAQENTHWHSTSSLKNETKVLTKWQQNRQNRADQKFHTNMQRYAASITGQNSGILEPELIIVEEKENKVKKGSKAKKLAIDDDPKPLKSQKGPQKGPIMKKADAIREANAKAKGKKTEDKTNEAWSRILSELVGLSEKARTGSEVQDTALLTLGRIGEFQRVKLKGETSTYIYLETSLYRMKILLGLWGQACSISSREKETHQNLAALIFDEARHILASPALTKTVSVMVKKVWVGMGFGEPILTEPKATDKLSTALENIHIKPEMRIGIPPIEFQLTYGGPYMDRSFGSAPDPRVGFHPDAWQRKVLDQIDANKSIFVVAPTSAGKTFISFYAMEKVLKGSNDGILVYVAPTKALVNQIAAEVLARFNKKYPHDGQNVWAIHTRDYRINHPEKCQILITVPHILQILLLAPHNASKWAPRVKRIIFDEVHSIGQADDGVIWEQLLLIAPCPIIALSATVGNPEEFRDWLVETQKAANIDLTMIEHKHRFSDLRKFSFRPPADTTFTGLDRKRHFEELDDEPNFIPINPISTLIDAKNRALPADLALEPRDCLEIYNLMKKHQTGRFKLNSDLEPERFFHGIIGKADVVKWESALKKELEAWVVEAQYSPFNTVIGEITRSHNSKPPIDKQKASSPESPLPSPSDPDSFLLPQEKETNDDDDDDAHDNDRLVQDTTCSLLACLHSKNALPAILFSYDRTMVEKIVTTILKQLEDGEAHFKKTSREYLADLDQYREYLKQLKSKTTAKTDEKTKKKQSRRTKNKDDDIDAIKDEQNREGREEASKWATFDPDAPHEKFLFVGKVNYDVEEDLRGLRDASVPEVFISALRRGIGIHHAGLSRRLREATETLFRMGYLQVVVATGTLALGKRYIET</sequence>
<feature type="compositionally biased region" description="Acidic residues" evidence="5">
    <location>
        <begin position="1111"/>
        <end position="1120"/>
    </location>
</feature>
<proteinExistence type="predicted"/>
<keyword evidence="1" id="KW-0547">Nucleotide-binding</keyword>
<keyword evidence="8" id="KW-1185">Reference proteome</keyword>
<dbReference type="PROSITE" id="PS51192">
    <property type="entry name" value="HELICASE_ATP_BIND_1"/>
    <property type="match status" value="1"/>
</dbReference>
<keyword evidence="2" id="KW-0378">Hydrolase</keyword>